<evidence type="ECO:0000313" key="2">
    <source>
        <dbReference type="EMBL" id="MFC7310611.1"/>
    </source>
</evidence>
<reference evidence="3" key="1">
    <citation type="journal article" date="2019" name="Int. J. Syst. Evol. Microbiol.">
        <title>The Global Catalogue of Microorganisms (GCM) 10K type strain sequencing project: providing services to taxonomists for standard genome sequencing and annotation.</title>
        <authorList>
            <consortium name="The Broad Institute Genomics Platform"/>
            <consortium name="The Broad Institute Genome Sequencing Center for Infectious Disease"/>
            <person name="Wu L."/>
            <person name="Ma J."/>
        </authorList>
    </citation>
    <scope>NUCLEOTIDE SEQUENCE [LARGE SCALE GENOMIC DNA]</scope>
    <source>
        <strain evidence="3">SYNS20</strain>
    </source>
</reference>
<feature type="transmembrane region" description="Helical" evidence="1">
    <location>
        <begin position="30"/>
        <end position="52"/>
    </location>
</feature>
<dbReference type="Proteomes" id="UP001596523">
    <property type="component" value="Unassembled WGS sequence"/>
</dbReference>
<dbReference type="SUPFAM" id="SSF47781">
    <property type="entry name" value="RuvA domain 2-like"/>
    <property type="match status" value="1"/>
</dbReference>
<keyword evidence="3" id="KW-1185">Reference proteome</keyword>
<keyword evidence="1" id="KW-0812">Transmembrane</keyword>
<organism evidence="2 3">
    <name type="scientific">Streptomyces monticola</name>
    <dbReference type="NCBI Taxonomy" id="2666263"/>
    <lineage>
        <taxon>Bacteria</taxon>
        <taxon>Bacillati</taxon>
        <taxon>Actinomycetota</taxon>
        <taxon>Actinomycetes</taxon>
        <taxon>Kitasatosporales</taxon>
        <taxon>Streptomycetaceae</taxon>
        <taxon>Streptomyces</taxon>
    </lineage>
</organism>
<gene>
    <name evidence="2" type="ORF">ACFQVC_41165</name>
</gene>
<keyword evidence="1" id="KW-0472">Membrane</keyword>
<feature type="transmembrane region" description="Helical" evidence="1">
    <location>
        <begin position="59"/>
        <end position="79"/>
    </location>
</feature>
<dbReference type="RefSeq" id="WP_381841458.1">
    <property type="nucleotide sequence ID" value="NZ_JBHTCF010000037.1"/>
</dbReference>
<dbReference type="InterPro" id="IPR010994">
    <property type="entry name" value="RuvA_2-like"/>
</dbReference>
<evidence type="ECO:0000313" key="3">
    <source>
        <dbReference type="Proteomes" id="UP001596523"/>
    </source>
</evidence>
<comment type="caution">
    <text evidence="2">The sequence shown here is derived from an EMBL/GenBank/DDBJ whole genome shotgun (WGS) entry which is preliminary data.</text>
</comment>
<feature type="transmembrane region" description="Helical" evidence="1">
    <location>
        <begin position="91"/>
        <end position="111"/>
    </location>
</feature>
<keyword evidence="1" id="KW-1133">Transmembrane helix</keyword>
<dbReference type="EMBL" id="JBHTCF010000037">
    <property type="protein sequence ID" value="MFC7310611.1"/>
    <property type="molecule type" value="Genomic_DNA"/>
</dbReference>
<protein>
    <recommendedName>
        <fullName evidence="4">Helix-hairpin-helix domain-containing protein</fullName>
    </recommendedName>
</protein>
<sequence>MSQNLHTPVDAPVGAAATATTARRPRTGRALLWGLVPLLSVGLLAWLPFCWLAARTRRWTYGLTAALYAVAALAGLVFMPEDENVDSPWDWLLVAVWFCGLVHTVIAFLLLRDGESVQDTNRAAVSAALARAARRSEARELFDKNPGAARDLRIGRPDLPRGYDDGGLVDLNTVPAAVLVTHLGFSAAEAESVVTVRARMGRFDGLAEVIAFTDLAPARVDAVRDLLVFSA</sequence>
<accession>A0ABW2JYH1</accession>
<proteinExistence type="predicted"/>
<evidence type="ECO:0000256" key="1">
    <source>
        <dbReference type="SAM" id="Phobius"/>
    </source>
</evidence>
<name>A0ABW2JYH1_9ACTN</name>
<evidence type="ECO:0008006" key="4">
    <source>
        <dbReference type="Google" id="ProtNLM"/>
    </source>
</evidence>